<keyword evidence="2" id="KW-1185">Reference proteome</keyword>
<name>A0ABR3DU70_NEUIN</name>
<gene>
    <name evidence="1" type="ORF">QR685DRAFT_568204</name>
</gene>
<dbReference type="EMBL" id="JAVLET010000001">
    <property type="protein sequence ID" value="KAL0475413.1"/>
    <property type="molecule type" value="Genomic_DNA"/>
</dbReference>
<evidence type="ECO:0000313" key="1">
    <source>
        <dbReference type="EMBL" id="KAL0475413.1"/>
    </source>
</evidence>
<protein>
    <submittedName>
        <fullName evidence="1">Uncharacterized protein</fullName>
    </submittedName>
</protein>
<organism evidence="1 2">
    <name type="scientific">Neurospora intermedia</name>
    <dbReference type="NCBI Taxonomy" id="5142"/>
    <lineage>
        <taxon>Eukaryota</taxon>
        <taxon>Fungi</taxon>
        <taxon>Dikarya</taxon>
        <taxon>Ascomycota</taxon>
        <taxon>Pezizomycotina</taxon>
        <taxon>Sordariomycetes</taxon>
        <taxon>Sordariomycetidae</taxon>
        <taxon>Sordariales</taxon>
        <taxon>Sordariaceae</taxon>
        <taxon>Neurospora</taxon>
    </lineage>
</organism>
<sequence length="206" mass="23282">MARLSNACGHSTSHDSKFCPWHICKKYGVATNLAARPSTWCEKARVRFDANGFSSSKVIVVIPGSTRTGSSNGGGHGIRYCRSITAVFVAFVGRVCESPSTEPRGTTLIGQRIRVLRPSERRQMHEWYDFAETWGMRRLVLGWEMVSEGYCSRPHRYRPGWKVYFFECREVLNVSWQGISPHIQMKRDHTVCVLVGLSGLLEDAKP</sequence>
<dbReference type="Proteomes" id="UP001451303">
    <property type="component" value="Unassembled WGS sequence"/>
</dbReference>
<comment type="caution">
    <text evidence="1">The sequence shown here is derived from an EMBL/GenBank/DDBJ whole genome shotgun (WGS) entry which is preliminary data.</text>
</comment>
<reference evidence="1 2" key="1">
    <citation type="submission" date="2023-09" db="EMBL/GenBank/DDBJ databases">
        <title>Multi-omics analysis of a traditional fermented food reveals byproduct-associated fungal strains for waste-to-food upcycling.</title>
        <authorList>
            <consortium name="Lawrence Berkeley National Laboratory"/>
            <person name="Rekdal V.M."/>
            <person name="Villalobos-Escobedo J.M."/>
            <person name="Rodriguez-Valeron N."/>
            <person name="Garcia M.O."/>
            <person name="Vasquez D.P."/>
            <person name="Damayanti I."/>
            <person name="Sorensen P.M."/>
            <person name="Baidoo E.E."/>
            <person name="De Carvalho A.C."/>
            <person name="Riley R."/>
            <person name="Lipzen A."/>
            <person name="He G."/>
            <person name="Yan M."/>
            <person name="Haridas S."/>
            <person name="Daum C."/>
            <person name="Yoshinaga Y."/>
            <person name="Ng V."/>
            <person name="Grigoriev I.V."/>
            <person name="Munk R."/>
            <person name="Nuraida L."/>
            <person name="Wijaya C.H."/>
            <person name="Morales P.-C."/>
            <person name="Keasling J.D."/>
        </authorList>
    </citation>
    <scope>NUCLEOTIDE SEQUENCE [LARGE SCALE GENOMIC DNA]</scope>
    <source>
        <strain evidence="1 2">FGSC 2613</strain>
    </source>
</reference>
<proteinExistence type="predicted"/>
<evidence type="ECO:0000313" key="2">
    <source>
        <dbReference type="Proteomes" id="UP001451303"/>
    </source>
</evidence>
<accession>A0ABR3DU70</accession>